<dbReference type="PANTHER" id="PTHR43000">
    <property type="entry name" value="DTDP-D-GLUCOSE 4,6-DEHYDRATASE-RELATED"/>
    <property type="match status" value="1"/>
</dbReference>
<dbReference type="Proteomes" id="UP000716906">
    <property type="component" value="Unassembled WGS sequence"/>
</dbReference>
<dbReference type="Gene3D" id="3.40.50.720">
    <property type="entry name" value="NAD(P)-binding Rossmann-like Domain"/>
    <property type="match status" value="1"/>
</dbReference>
<dbReference type="SUPFAM" id="SSF51735">
    <property type="entry name" value="NAD(P)-binding Rossmann-fold domains"/>
    <property type="match status" value="1"/>
</dbReference>
<dbReference type="RefSeq" id="WP_205155956.1">
    <property type="nucleotide sequence ID" value="NZ_JACLYY010000006.1"/>
</dbReference>
<dbReference type="InterPro" id="IPR001509">
    <property type="entry name" value="Epimerase_deHydtase"/>
</dbReference>
<dbReference type="Pfam" id="PF01370">
    <property type="entry name" value="Epimerase"/>
    <property type="match status" value="1"/>
</dbReference>
<gene>
    <name evidence="3" type="ORF">H7U36_07630</name>
</gene>
<evidence type="ECO:0000259" key="2">
    <source>
        <dbReference type="Pfam" id="PF01370"/>
    </source>
</evidence>
<organism evidence="3 4">
    <name type="scientific">Faecalicatena fissicatena</name>
    <dbReference type="NCBI Taxonomy" id="290055"/>
    <lineage>
        <taxon>Bacteria</taxon>
        <taxon>Bacillati</taxon>
        <taxon>Bacillota</taxon>
        <taxon>Clostridia</taxon>
        <taxon>Lachnospirales</taxon>
        <taxon>Lachnospiraceae</taxon>
        <taxon>Faecalicatena</taxon>
    </lineage>
</organism>
<comment type="similarity">
    <text evidence="1">Belongs to the NAD(P)-dependent epimerase/dehydratase family.</text>
</comment>
<reference evidence="3 4" key="1">
    <citation type="journal article" date="2021" name="Sci. Rep.">
        <title>The distribution of antibiotic resistance genes in chicken gut microbiota commensals.</title>
        <authorList>
            <person name="Juricova H."/>
            <person name="Matiasovicova J."/>
            <person name="Kubasova T."/>
            <person name="Cejkova D."/>
            <person name="Rychlik I."/>
        </authorList>
    </citation>
    <scope>NUCLEOTIDE SEQUENCE [LARGE SCALE GENOMIC DNA]</scope>
    <source>
        <strain evidence="3 4">An773</strain>
    </source>
</reference>
<sequence length="283" mass="32064">MSRILVTGASGYIGRHVVEELLKLKHQVLVCDLNMDCYGDEVEKISAPIFEDDAEIYKKTGSPDVCIHMAWKDGFSHKSHAHMENLSGHYRFIKNMLRGGLSQIVVMGSMHEIGYWEGAVTEDTPANPLSYYGISKNALREATRELCKEYGKIYQWVRAYYVMGDDLKNHSIFTKIIEAEKEGQELFPFTSGKNKYDFIDIRELARQISLVASQTEVTGVINCCSGKPVSLADKVEEFIKENHFKIKLNYGAFPDRPYDSPGIWGDTAKIQKIIKDFGKTGEE</sequence>
<evidence type="ECO:0000256" key="1">
    <source>
        <dbReference type="ARBA" id="ARBA00007637"/>
    </source>
</evidence>
<comment type="caution">
    <text evidence="3">The sequence shown here is derived from an EMBL/GenBank/DDBJ whole genome shotgun (WGS) entry which is preliminary data.</text>
</comment>
<dbReference type="InterPro" id="IPR036291">
    <property type="entry name" value="NAD(P)-bd_dom_sf"/>
</dbReference>
<proteinExistence type="inferred from homology"/>
<protein>
    <submittedName>
        <fullName evidence="3">NAD(P)-dependent oxidoreductase</fullName>
    </submittedName>
</protein>
<dbReference type="CDD" id="cd08946">
    <property type="entry name" value="SDR_e"/>
    <property type="match status" value="1"/>
</dbReference>
<evidence type="ECO:0000313" key="4">
    <source>
        <dbReference type="Proteomes" id="UP000716906"/>
    </source>
</evidence>
<feature type="domain" description="NAD-dependent epimerase/dehydratase" evidence="2">
    <location>
        <begin position="4"/>
        <end position="223"/>
    </location>
</feature>
<evidence type="ECO:0000313" key="3">
    <source>
        <dbReference type="EMBL" id="MBM6737972.1"/>
    </source>
</evidence>
<keyword evidence="4" id="KW-1185">Reference proteome</keyword>
<accession>A0ABS2E8R1</accession>
<dbReference type="EMBL" id="JACLYY010000006">
    <property type="protein sequence ID" value="MBM6737972.1"/>
    <property type="molecule type" value="Genomic_DNA"/>
</dbReference>
<name>A0ABS2E8R1_9FIRM</name>